<dbReference type="PANTHER" id="PTHR45656:SF4">
    <property type="entry name" value="PROTEIN CBR-CLEC-78"/>
    <property type="match status" value="1"/>
</dbReference>
<keyword evidence="6" id="KW-0430">Lectin</keyword>
<comment type="caution">
    <text evidence="6">The sequence shown here is derived from an EMBL/GenBank/DDBJ whole genome shotgun (WGS) entry which is preliminary data.</text>
</comment>
<dbReference type="CDD" id="cd00033">
    <property type="entry name" value="CCP"/>
    <property type="match status" value="2"/>
</dbReference>
<protein>
    <submittedName>
        <fullName evidence="6">P-selectin-like protein</fullName>
    </submittedName>
</protein>
<evidence type="ECO:0000256" key="4">
    <source>
        <dbReference type="PROSITE-ProRule" id="PRU00302"/>
    </source>
</evidence>
<dbReference type="VEuPathDB" id="VectorBase:LDEU010817"/>
<dbReference type="Gene3D" id="2.10.70.10">
    <property type="entry name" value="Complement Module, domain 1"/>
    <property type="match status" value="2"/>
</dbReference>
<proteinExistence type="predicted"/>
<dbReference type="Proteomes" id="UP000288716">
    <property type="component" value="Unassembled WGS sequence"/>
</dbReference>
<dbReference type="SMART" id="SM00032">
    <property type="entry name" value="CCP"/>
    <property type="match status" value="2"/>
</dbReference>
<sequence length="163" mass="17776">MNGSPVIRCNARNERWEPRPPICVAGNRYNSPTCYALDAPINGRKLGICSEGAVAGSVCSFDCRVGYVLSGQTSLVCQVDGRWDSEPPQCHALSDRNSDGTCSRLPVPFRGNMTGDCNPGIQGRRCSFYCYPGYVLVGYKTLYCTVDGWSSNVPTCRGEIKQC</sequence>
<feature type="domain" description="Sushi" evidence="5">
    <location>
        <begin position="32"/>
        <end position="92"/>
    </location>
</feature>
<feature type="domain" description="Sushi" evidence="5">
    <location>
        <begin position="100"/>
        <end position="158"/>
    </location>
</feature>
<keyword evidence="3 4" id="KW-1015">Disulfide bond</keyword>
<dbReference type="OrthoDB" id="6427340at2759"/>
<accession>A0A443S168</accession>
<dbReference type="STRING" id="299467.A0A443S168"/>
<evidence type="ECO:0000313" key="7">
    <source>
        <dbReference type="Proteomes" id="UP000288716"/>
    </source>
</evidence>
<dbReference type="InterPro" id="IPR035976">
    <property type="entry name" value="Sushi/SCR/CCP_sf"/>
</dbReference>
<gene>
    <name evidence="6" type="ORF">B4U80_11904</name>
</gene>
<dbReference type="EMBL" id="NCKV01013138">
    <property type="protein sequence ID" value="RWS21223.1"/>
    <property type="molecule type" value="Genomic_DNA"/>
</dbReference>
<name>A0A443S168_9ACAR</name>
<organism evidence="6 7">
    <name type="scientific">Leptotrombidium deliense</name>
    <dbReference type="NCBI Taxonomy" id="299467"/>
    <lineage>
        <taxon>Eukaryota</taxon>
        <taxon>Metazoa</taxon>
        <taxon>Ecdysozoa</taxon>
        <taxon>Arthropoda</taxon>
        <taxon>Chelicerata</taxon>
        <taxon>Arachnida</taxon>
        <taxon>Acari</taxon>
        <taxon>Acariformes</taxon>
        <taxon>Trombidiformes</taxon>
        <taxon>Prostigmata</taxon>
        <taxon>Anystina</taxon>
        <taxon>Parasitengona</taxon>
        <taxon>Trombiculoidea</taxon>
        <taxon>Trombiculidae</taxon>
        <taxon>Leptotrombidium</taxon>
    </lineage>
</organism>
<evidence type="ECO:0000256" key="3">
    <source>
        <dbReference type="ARBA" id="ARBA00023157"/>
    </source>
</evidence>
<dbReference type="InterPro" id="IPR051277">
    <property type="entry name" value="SEZ6_CSMD_C4BPB_Regulators"/>
</dbReference>
<dbReference type="GO" id="GO:0030246">
    <property type="term" value="F:carbohydrate binding"/>
    <property type="evidence" value="ECO:0007669"/>
    <property type="project" value="UniProtKB-KW"/>
</dbReference>
<dbReference type="AlphaFoldDB" id="A0A443S168"/>
<evidence type="ECO:0000256" key="2">
    <source>
        <dbReference type="ARBA" id="ARBA00022737"/>
    </source>
</evidence>
<comment type="caution">
    <text evidence="4">Lacks conserved residue(s) required for the propagation of feature annotation.</text>
</comment>
<dbReference type="Pfam" id="PF00084">
    <property type="entry name" value="Sushi"/>
    <property type="match status" value="2"/>
</dbReference>
<feature type="disulfide bond" evidence="4">
    <location>
        <begin position="63"/>
        <end position="90"/>
    </location>
</feature>
<keyword evidence="1" id="KW-0732">Signal</keyword>
<dbReference type="PROSITE" id="PS50923">
    <property type="entry name" value="SUSHI"/>
    <property type="match status" value="2"/>
</dbReference>
<evidence type="ECO:0000259" key="5">
    <source>
        <dbReference type="PROSITE" id="PS50923"/>
    </source>
</evidence>
<keyword evidence="2" id="KW-0677">Repeat</keyword>
<feature type="disulfide bond" evidence="4">
    <location>
        <begin position="34"/>
        <end position="77"/>
    </location>
</feature>
<keyword evidence="4" id="KW-0768">Sushi</keyword>
<evidence type="ECO:0000313" key="6">
    <source>
        <dbReference type="EMBL" id="RWS21223.1"/>
    </source>
</evidence>
<dbReference type="SUPFAM" id="SSF57535">
    <property type="entry name" value="Complement control module/SCR domain"/>
    <property type="match status" value="2"/>
</dbReference>
<reference evidence="6 7" key="1">
    <citation type="journal article" date="2018" name="Gigascience">
        <title>Genomes of trombidid mites reveal novel predicted allergens and laterally-transferred genes associated with secondary metabolism.</title>
        <authorList>
            <person name="Dong X."/>
            <person name="Chaisiri K."/>
            <person name="Xia D."/>
            <person name="Armstrong S.D."/>
            <person name="Fang Y."/>
            <person name="Donnelly M.J."/>
            <person name="Kadowaki T."/>
            <person name="McGarry J.W."/>
            <person name="Darby A.C."/>
            <person name="Makepeace B.L."/>
        </authorList>
    </citation>
    <scope>NUCLEOTIDE SEQUENCE [LARGE SCALE GENOMIC DNA]</scope>
    <source>
        <strain evidence="6">UoL-UT</strain>
    </source>
</reference>
<dbReference type="InterPro" id="IPR000436">
    <property type="entry name" value="Sushi_SCR_CCP_dom"/>
</dbReference>
<dbReference type="PANTHER" id="PTHR45656">
    <property type="entry name" value="PROTEIN CBR-CLEC-78"/>
    <property type="match status" value="1"/>
</dbReference>
<evidence type="ECO:0000256" key="1">
    <source>
        <dbReference type="ARBA" id="ARBA00022729"/>
    </source>
</evidence>
<keyword evidence="7" id="KW-1185">Reference proteome</keyword>